<dbReference type="PANTHER" id="PTHR48081">
    <property type="entry name" value="AB HYDROLASE SUPERFAMILY PROTEIN C4A8.06C"/>
    <property type="match status" value="1"/>
</dbReference>
<dbReference type="Pfam" id="PF20434">
    <property type="entry name" value="BD-FAE"/>
    <property type="match status" value="1"/>
</dbReference>
<organism evidence="4 5">
    <name type="scientific">Mycolicibacterium lutetiense</name>
    <dbReference type="NCBI Taxonomy" id="1641992"/>
    <lineage>
        <taxon>Bacteria</taxon>
        <taxon>Bacillati</taxon>
        <taxon>Actinomycetota</taxon>
        <taxon>Actinomycetes</taxon>
        <taxon>Mycobacteriales</taxon>
        <taxon>Mycobacteriaceae</taxon>
        <taxon>Mycolicibacterium</taxon>
    </lineage>
</organism>
<dbReference type="RefSeq" id="WP_209913423.1">
    <property type="nucleotide sequence ID" value="NZ_JAGIOP010000001.1"/>
</dbReference>
<dbReference type="Gene3D" id="3.40.50.1820">
    <property type="entry name" value="alpha/beta hydrolase"/>
    <property type="match status" value="1"/>
</dbReference>
<evidence type="ECO:0000256" key="1">
    <source>
        <dbReference type="ARBA" id="ARBA00022801"/>
    </source>
</evidence>
<evidence type="ECO:0000256" key="2">
    <source>
        <dbReference type="SAM" id="SignalP"/>
    </source>
</evidence>
<dbReference type="SUPFAM" id="SSF53474">
    <property type="entry name" value="alpha/beta-Hydrolases"/>
    <property type="match status" value="1"/>
</dbReference>
<gene>
    <name evidence="4" type="ORF">JOF57_000559</name>
</gene>
<protein>
    <submittedName>
        <fullName evidence="4">Acetyl esterase/lipase</fullName>
    </submittedName>
</protein>
<keyword evidence="5" id="KW-1185">Reference proteome</keyword>
<proteinExistence type="predicted"/>
<evidence type="ECO:0000313" key="4">
    <source>
        <dbReference type="EMBL" id="MBP2450674.1"/>
    </source>
</evidence>
<accession>A0ABS4ZMG0</accession>
<dbReference type="Proteomes" id="UP000694460">
    <property type="component" value="Unassembled WGS sequence"/>
</dbReference>
<dbReference type="InterPro" id="IPR050300">
    <property type="entry name" value="GDXG_lipolytic_enzyme"/>
</dbReference>
<comment type="caution">
    <text evidence="4">The sequence shown here is derived from an EMBL/GenBank/DDBJ whole genome shotgun (WGS) entry which is preliminary data.</text>
</comment>
<dbReference type="InterPro" id="IPR029058">
    <property type="entry name" value="AB_hydrolase_fold"/>
</dbReference>
<feature type="signal peptide" evidence="2">
    <location>
        <begin position="1"/>
        <end position="20"/>
    </location>
</feature>
<keyword evidence="2" id="KW-0732">Signal</keyword>
<dbReference type="EMBL" id="JAGIOP010000001">
    <property type="protein sequence ID" value="MBP2450674.1"/>
    <property type="molecule type" value="Genomic_DNA"/>
</dbReference>
<evidence type="ECO:0000259" key="3">
    <source>
        <dbReference type="Pfam" id="PF20434"/>
    </source>
</evidence>
<feature type="domain" description="BD-FAE-like" evidence="3">
    <location>
        <begin position="77"/>
        <end position="275"/>
    </location>
</feature>
<sequence length="326" mass="34951">MRLLNHRLLTVLATVLIAGAVPSCTTETTPAATTEKRSAEVAVVPEALILHDVSVTRLHYLPDAHPTGRDLDQNWADLYLPAGAHAFNSIPLVVLIHGGGWQSTMGAGVFAGLARELSSRGMAVYNIEYRRLGSGGGWPTTFDDVARAMDYVAEMALQYPQLAIDDALVVGHSAGAQLAVWASTRQDLRGDEVGSQPRFRPTRVISLAGPLDMVYAANHGDNRIVAVLGGRPAEVPQRYASVDPIQNLDPSVPVLAIHGTLDTVVSPANSQRYVAALKKRGGRADVVLLPGENHTSIMSTRSPSFRRVLHLITATSKAELDQLPVK</sequence>
<dbReference type="InterPro" id="IPR049492">
    <property type="entry name" value="BD-FAE-like_dom"/>
</dbReference>
<feature type="chain" id="PRO_5046425436" evidence="2">
    <location>
        <begin position="21"/>
        <end position="326"/>
    </location>
</feature>
<keyword evidence="1" id="KW-0378">Hydrolase</keyword>
<evidence type="ECO:0000313" key="5">
    <source>
        <dbReference type="Proteomes" id="UP000694460"/>
    </source>
</evidence>
<reference evidence="4 5" key="1">
    <citation type="submission" date="2021-03" db="EMBL/GenBank/DDBJ databases">
        <title>Sequencing the genomes of 1000 actinobacteria strains.</title>
        <authorList>
            <person name="Klenk H.-P."/>
        </authorList>
    </citation>
    <scope>NUCLEOTIDE SEQUENCE [LARGE SCALE GENOMIC DNA]</scope>
    <source>
        <strain evidence="4 5">DSM 46713</strain>
    </source>
</reference>
<name>A0ABS4ZMG0_9MYCO</name>